<accession>A0A699SLN6</accession>
<evidence type="ECO:0000256" key="3">
    <source>
        <dbReference type="PROSITE-ProRule" id="PRU00810"/>
    </source>
</evidence>
<dbReference type="AlphaFoldDB" id="A0A699SLN6"/>
<dbReference type="Pfam" id="PF02671">
    <property type="entry name" value="PAH"/>
    <property type="match status" value="1"/>
</dbReference>
<feature type="compositionally biased region" description="Polar residues" evidence="4">
    <location>
        <begin position="1"/>
        <end position="12"/>
    </location>
</feature>
<proteinExistence type="predicted"/>
<feature type="non-terminal residue" evidence="5">
    <location>
        <position position="1"/>
    </location>
</feature>
<dbReference type="FunFam" id="1.20.1160.11:FF:000001">
    <property type="entry name" value="Paired amphipathic helix protein Sin3"/>
    <property type="match status" value="1"/>
</dbReference>
<dbReference type="GO" id="GO:0000785">
    <property type="term" value="C:chromatin"/>
    <property type="evidence" value="ECO:0007669"/>
    <property type="project" value="TreeGrafter"/>
</dbReference>
<dbReference type="EMBL" id="BKCJ011173636">
    <property type="protein sequence ID" value="GFC98686.1"/>
    <property type="molecule type" value="Genomic_DNA"/>
</dbReference>
<dbReference type="Gene3D" id="1.20.1160.11">
    <property type="entry name" value="Paired amphipathic helix"/>
    <property type="match status" value="1"/>
</dbReference>
<dbReference type="PANTHER" id="PTHR12346:SF8">
    <property type="entry name" value="PAIRED AMPHIPATHIC HELIX PROTEIN SIN3-LIKE 2"/>
    <property type="match status" value="1"/>
</dbReference>
<dbReference type="GO" id="GO:0000122">
    <property type="term" value="P:negative regulation of transcription by RNA polymerase II"/>
    <property type="evidence" value="ECO:0007669"/>
    <property type="project" value="TreeGrafter"/>
</dbReference>
<dbReference type="SUPFAM" id="SSF47762">
    <property type="entry name" value="PAH2 domain"/>
    <property type="match status" value="1"/>
</dbReference>
<protein>
    <submittedName>
        <fullName evidence="5">Paired amphipathic helix protein Sin3-like 2 isoform X3</fullName>
    </submittedName>
</protein>
<gene>
    <name evidence="5" type="ORF">Tci_870656</name>
</gene>
<evidence type="ECO:0000256" key="1">
    <source>
        <dbReference type="ARBA" id="ARBA00004123"/>
    </source>
</evidence>
<evidence type="ECO:0000313" key="5">
    <source>
        <dbReference type="EMBL" id="GFC98686.1"/>
    </source>
</evidence>
<reference evidence="5" key="1">
    <citation type="journal article" date="2019" name="Sci. Rep.">
        <title>Draft genome of Tanacetum cinerariifolium, the natural source of mosquito coil.</title>
        <authorList>
            <person name="Yamashiro T."/>
            <person name="Shiraishi A."/>
            <person name="Satake H."/>
            <person name="Nakayama K."/>
        </authorList>
    </citation>
    <scope>NUCLEOTIDE SEQUENCE</scope>
</reference>
<dbReference type="PANTHER" id="PTHR12346">
    <property type="entry name" value="SIN3B-RELATED"/>
    <property type="match status" value="1"/>
</dbReference>
<feature type="non-terminal residue" evidence="5">
    <location>
        <position position="157"/>
    </location>
</feature>
<comment type="subcellular location">
    <subcellularLocation>
        <location evidence="1 3">Nucleus</location>
    </subcellularLocation>
</comment>
<comment type="caution">
    <text evidence="5">The sequence shown here is derived from an EMBL/GenBank/DDBJ whole genome shotgun (WGS) entry which is preliminary data.</text>
</comment>
<dbReference type="InterPro" id="IPR036600">
    <property type="entry name" value="PAH_sf"/>
</dbReference>
<dbReference type="InterPro" id="IPR039774">
    <property type="entry name" value="Sin3-like"/>
</dbReference>
<sequence>DDGFNNSNNSQFKPPFVSPIPPESSSYVEPHVQVNEGVCEVAGGAATSVGRGGGGAEDGSSSQKLTTNDALSYLKQVKDMFHDKREKYEMFLDVIKEFKAQKIDTIAVVTRVKGLFKGYNNLIFGFNTFFPKGYEITDVEDDEPPKRSVEFEEAISF</sequence>
<dbReference type="PROSITE" id="PS51477">
    <property type="entry name" value="PAH"/>
    <property type="match status" value="1"/>
</dbReference>
<name>A0A699SLN6_TANCI</name>
<organism evidence="5">
    <name type="scientific">Tanacetum cinerariifolium</name>
    <name type="common">Dalmatian daisy</name>
    <name type="synonym">Chrysanthemum cinerariifolium</name>
    <dbReference type="NCBI Taxonomy" id="118510"/>
    <lineage>
        <taxon>Eukaryota</taxon>
        <taxon>Viridiplantae</taxon>
        <taxon>Streptophyta</taxon>
        <taxon>Embryophyta</taxon>
        <taxon>Tracheophyta</taxon>
        <taxon>Spermatophyta</taxon>
        <taxon>Magnoliopsida</taxon>
        <taxon>eudicotyledons</taxon>
        <taxon>Gunneridae</taxon>
        <taxon>Pentapetalae</taxon>
        <taxon>asterids</taxon>
        <taxon>campanulids</taxon>
        <taxon>Asterales</taxon>
        <taxon>Asteraceae</taxon>
        <taxon>Asteroideae</taxon>
        <taxon>Anthemideae</taxon>
        <taxon>Anthemidinae</taxon>
        <taxon>Tanacetum</taxon>
    </lineage>
</organism>
<evidence type="ECO:0000256" key="4">
    <source>
        <dbReference type="SAM" id="MobiDB-lite"/>
    </source>
</evidence>
<evidence type="ECO:0000256" key="2">
    <source>
        <dbReference type="ARBA" id="ARBA00023242"/>
    </source>
</evidence>
<dbReference type="GO" id="GO:0000118">
    <property type="term" value="C:histone deacetylase complex"/>
    <property type="evidence" value="ECO:0007669"/>
    <property type="project" value="TreeGrafter"/>
</dbReference>
<dbReference type="GO" id="GO:0003714">
    <property type="term" value="F:transcription corepressor activity"/>
    <property type="evidence" value="ECO:0007669"/>
    <property type="project" value="InterPro"/>
</dbReference>
<feature type="region of interest" description="Disordered" evidence="4">
    <location>
        <begin position="1"/>
        <end position="28"/>
    </location>
</feature>
<dbReference type="InterPro" id="IPR003822">
    <property type="entry name" value="PAH"/>
</dbReference>
<keyword evidence="2 3" id="KW-0539">Nucleus</keyword>